<organism evidence="10 11">
    <name type="scientific">Halapricum desulfuricans</name>
    <dbReference type="NCBI Taxonomy" id="2841257"/>
    <lineage>
        <taxon>Archaea</taxon>
        <taxon>Methanobacteriati</taxon>
        <taxon>Methanobacteriota</taxon>
        <taxon>Stenosarchaea group</taxon>
        <taxon>Halobacteria</taxon>
        <taxon>Halobacteriales</taxon>
        <taxon>Haloarculaceae</taxon>
        <taxon>Halapricum</taxon>
    </lineage>
</organism>
<evidence type="ECO:0000256" key="8">
    <source>
        <dbReference type="SAM" id="MobiDB-lite"/>
    </source>
</evidence>
<comment type="cofactor">
    <cofactor evidence="5 7">
        <name>FAD</name>
        <dbReference type="ChEBI" id="CHEBI:57692"/>
    </cofactor>
    <text evidence="5 7">Binds 1 FAD per subunit.</text>
</comment>
<dbReference type="InterPro" id="IPR002081">
    <property type="entry name" value="Cryptochrome/DNA_photolyase_1"/>
</dbReference>
<evidence type="ECO:0000256" key="1">
    <source>
        <dbReference type="ARBA" id="ARBA00005862"/>
    </source>
</evidence>
<dbReference type="GO" id="GO:0003904">
    <property type="term" value="F:deoxyribodipyrimidine photo-lyase activity"/>
    <property type="evidence" value="ECO:0007669"/>
    <property type="project" value="TreeGrafter"/>
</dbReference>
<evidence type="ECO:0000256" key="4">
    <source>
        <dbReference type="ARBA" id="ARBA00022991"/>
    </source>
</evidence>
<evidence type="ECO:0000256" key="3">
    <source>
        <dbReference type="ARBA" id="ARBA00022827"/>
    </source>
</evidence>
<feature type="site" description="Electron transfer via tryptophanyl radical" evidence="6">
    <location>
        <position position="376"/>
    </location>
</feature>
<accession>A0A897NQJ3</accession>
<evidence type="ECO:0000313" key="11">
    <source>
        <dbReference type="Proteomes" id="UP000663292"/>
    </source>
</evidence>
<sequence>MDMADVAVVWFRRDLRVHDNPTLQRALEENDRVVPLYTFEPGLFGARSRWIDEPRIGRRRARFVRESVQDLRQRMHERDGELLVRHGDPGSVVPAVAESVDADAVHAQRLPGTEERRTASAVESELESVGVDLTTHWTHTLHAIEDLPTAIEHVQDTFTPWKDSVEANSSVPEPLAPPESVPTPDMDGGSIPTLSELGYDERTDDTPGDDTPMPVPGGESAALERLQTYIFERDRLREYRETRNGLLGMDFSSKFSPWLAQGCLSPRRVKRAVDRYERERVSNDSTYWLVFELRWRDFFQFQLAKHGDAYFTPGGIQDREIVWNRDETAFRRWADGETGFPFVDAAMRELAATGYQSNRARQNAASFLANTLRIDWRWGAAYYESSLLDYDVASNYGNWAYVAGVGTDSRDRAFDVLWQAHNYDPDAEYVRHWVPELADLPPRYAHEPWRMDADEQARYGVELRVEYPEPIVDPNMHFDGPSS</sequence>
<dbReference type="GO" id="GO:0071949">
    <property type="term" value="F:FAD binding"/>
    <property type="evidence" value="ECO:0007669"/>
    <property type="project" value="TreeGrafter"/>
</dbReference>
<gene>
    <name evidence="10" type="primary">phrB2</name>
    <name evidence="10" type="ORF">HSEST_1181</name>
</gene>
<dbReference type="InterPro" id="IPR006050">
    <property type="entry name" value="DNA_photolyase_N"/>
</dbReference>
<keyword evidence="11" id="KW-1185">Reference proteome</keyword>
<dbReference type="Pfam" id="PF03441">
    <property type="entry name" value="FAD_binding_7"/>
    <property type="match status" value="1"/>
</dbReference>
<dbReference type="PANTHER" id="PTHR11455:SF22">
    <property type="entry name" value="CRYPTOCHROME DASH"/>
    <property type="match status" value="1"/>
</dbReference>
<feature type="binding site" evidence="5">
    <location>
        <begin position="292"/>
        <end position="299"/>
    </location>
    <ligand>
        <name>FAD</name>
        <dbReference type="ChEBI" id="CHEBI:57692"/>
    </ligand>
</feature>
<dbReference type="Proteomes" id="UP000663292">
    <property type="component" value="Chromosome"/>
</dbReference>
<dbReference type="GO" id="GO:0003677">
    <property type="term" value="F:DNA binding"/>
    <property type="evidence" value="ECO:0007669"/>
    <property type="project" value="TreeGrafter"/>
</dbReference>
<dbReference type="Gene3D" id="1.25.40.80">
    <property type="match status" value="1"/>
</dbReference>
<dbReference type="PROSITE" id="PS51645">
    <property type="entry name" value="PHR_CRY_ALPHA_BETA"/>
    <property type="match status" value="1"/>
</dbReference>
<dbReference type="InterPro" id="IPR014133">
    <property type="entry name" value="Cry_DASH"/>
</dbReference>
<evidence type="ECO:0000256" key="7">
    <source>
        <dbReference type="RuleBase" id="RU367151"/>
    </source>
</evidence>
<reference evidence="10 11" key="1">
    <citation type="submission" date="2020-11" db="EMBL/GenBank/DDBJ databases">
        <title>Carbohydrate-dependent, anaerobic sulfur respiration: A novel catabolism in halophilic archaea.</title>
        <authorList>
            <person name="Sorokin D.Y."/>
            <person name="Messina E."/>
            <person name="Smedile F."/>
            <person name="La Cono V."/>
            <person name="Hallsworth J.E."/>
            <person name="Yakimov M.M."/>
        </authorList>
    </citation>
    <scope>NUCLEOTIDE SEQUENCE [LARGE SCALE GENOMIC DNA]</scope>
    <source>
        <strain evidence="10 11">HSR-Est</strain>
    </source>
</reference>
<keyword evidence="3 5" id="KW-0274">FAD</keyword>
<feature type="compositionally biased region" description="Low complexity" evidence="8">
    <location>
        <begin position="209"/>
        <end position="218"/>
    </location>
</feature>
<dbReference type="InterPro" id="IPR005101">
    <property type="entry name" value="Cryptochr/Photolyase_FAD-bd"/>
</dbReference>
<dbReference type="Gene3D" id="1.10.579.10">
    <property type="entry name" value="DNA Cyclobutane Dipyrimidine Photolyase, subunit A, domain 3"/>
    <property type="match status" value="1"/>
</dbReference>
<comment type="cofactor">
    <cofactor evidence="7">
        <name>(6R)-5,10-methylene-5,6,7,8-tetrahydrofolate</name>
        <dbReference type="ChEBI" id="CHEBI:15636"/>
    </cofactor>
    <text evidence="7">Binds 1 5,10-methenyltetrahydrofolate (MTHF) per subunit.</text>
</comment>
<keyword evidence="2 5" id="KW-0285">Flavoprotein</keyword>
<comment type="function">
    <text evidence="7">May have a photoreceptor function.</text>
</comment>
<feature type="region of interest" description="Disordered" evidence="8">
    <location>
        <begin position="164"/>
        <end position="219"/>
    </location>
</feature>
<feature type="site" description="Electron transfer via tryptophanyl radical" evidence="6">
    <location>
        <position position="399"/>
    </location>
</feature>
<dbReference type="GO" id="GO:0000719">
    <property type="term" value="P:photoreactive repair"/>
    <property type="evidence" value="ECO:0007669"/>
    <property type="project" value="TreeGrafter"/>
</dbReference>
<evidence type="ECO:0000256" key="6">
    <source>
        <dbReference type="PIRSR" id="PIRSR602081-2"/>
    </source>
</evidence>
<dbReference type="Pfam" id="PF00875">
    <property type="entry name" value="DNA_photolyase"/>
    <property type="match status" value="1"/>
</dbReference>
<evidence type="ECO:0000256" key="2">
    <source>
        <dbReference type="ARBA" id="ARBA00022630"/>
    </source>
</evidence>
<keyword evidence="4 7" id="KW-0157">Chromophore</keyword>
<dbReference type="Gene3D" id="3.40.50.620">
    <property type="entry name" value="HUPs"/>
    <property type="match status" value="1"/>
</dbReference>
<proteinExistence type="inferred from homology"/>
<evidence type="ECO:0000259" key="9">
    <source>
        <dbReference type="PROSITE" id="PS51645"/>
    </source>
</evidence>
<feature type="domain" description="Photolyase/cryptochrome alpha/beta" evidence="9">
    <location>
        <begin position="5"/>
        <end position="141"/>
    </location>
</feature>
<evidence type="ECO:0000256" key="5">
    <source>
        <dbReference type="PIRSR" id="PIRSR602081-1"/>
    </source>
</evidence>
<dbReference type="InterPro" id="IPR036134">
    <property type="entry name" value="Crypto/Photolyase_FAD-like_sf"/>
</dbReference>
<dbReference type="SUPFAM" id="SSF48173">
    <property type="entry name" value="Cryptochrome/photolyase FAD-binding domain"/>
    <property type="match status" value="1"/>
</dbReference>
<feature type="binding site" evidence="5">
    <location>
        <begin position="389"/>
        <end position="391"/>
    </location>
    <ligand>
        <name>FAD</name>
        <dbReference type="ChEBI" id="CHEBI:57692"/>
    </ligand>
</feature>
<evidence type="ECO:0000313" key="10">
    <source>
        <dbReference type="EMBL" id="QSG14714.1"/>
    </source>
</evidence>
<protein>
    <recommendedName>
        <fullName evidence="7">Cryptochrome DASH</fullName>
    </recommendedName>
</protein>
<feature type="site" description="Electron transfer via tryptophanyl radical" evidence="6">
    <location>
        <position position="323"/>
    </location>
</feature>
<keyword evidence="10" id="KW-0456">Lyase</keyword>
<dbReference type="AlphaFoldDB" id="A0A897NQJ3"/>
<dbReference type="NCBIfam" id="TIGR02765">
    <property type="entry name" value="crypto_DASH"/>
    <property type="match status" value="1"/>
</dbReference>
<dbReference type="SUPFAM" id="SSF52425">
    <property type="entry name" value="Cryptochrome/photolyase, N-terminal domain"/>
    <property type="match status" value="1"/>
</dbReference>
<feature type="binding site" evidence="5">
    <location>
        <position position="239"/>
    </location>
    <ligand>
        <name>FAD</name>
        <dbReference type="ChEBI" id="CHEBI:57692"/>
    </ligand>
</feature>
<comment type="similarity">
    <text evidence="1 7">Belongs to the DNA photolyase class-1 family.</text>
</comment>
<feature type="binding site" evidence="5">
    <location>
        <begin position="252"/>
        <end position="256"/>
    </location>
    <ligand>
        <name>FAD</name>
        <dbReference type="ChEBI" id="CHEBI:57692"/>
    </ligand>
</feature>
<dbReference type="PANTHER" id="PTHR11455">
    <property type="entry name" value="CRYPTOCHROME"/>
    <property type="match status" value="1"/>
</dbReference>
<dbReference type="InterPro" id="IPR014729">
    <property type="entry name" value="Rossmann-like_a/b/a_fold"/>
</dbReference>
<dbReference type="EMBL" id="CP064791">
    <property type="protein sequence ID" value="QSG14714.1"/>
    <property type="molecule type" value="Genomic_DNA"/>
</dbReference>
<name>A0A897NQJ3_9EURY</name>
<dbReference type="InterPro" id="IPR036155">
    <property type="entry name" value="Crypto/Photolyase_N_sf"/>
</dbReference>
<dbReference type="PRINTS" id="PR00147">
    <property type="entry name" value="DNAPHOTLYASE"/>
</dbReference>